<gene>
    <name evidence="1" type="ORF">I7730_00275</name>
</gene>
<dbReference type="AlphaFoldDB" id="A0A8H9K520"/>
<dbReference type="EMBL" id="DACRBY010000001">
    <property type="protein sequence ID" value="HAS8538234.1"/>
    <property type="molecule type" value="Genomic_DNA"/>
</dbReference>
<reference evidence="1" key="2">
    <citation type="submission" date="2019-01" db="EMBL/GenBank/DDBJ databases">
        <authorList>
            <consortium name="NCBI Pathogen Detection Project"/>
        </authorList>
    </citation>
    <scope>NUCLEOTIDE SEQUENCE</scope>
    <source>
        <strain evidence="1">BCW_3452</strain>
    </source>
</reference>
<comment type="caution">
    <text evidence="1">The sequence shown here is derived from an EMBL/GenBank/DDBJ whole genome shotgun (WGS) entry which is preliminary data.</text>
</comment>
<name>A0A8H9K520_VIBVL</name>
<organism evidence="1">
    <name type="scientific">Vibrio vulnificus</name>
    <dbReference type="NCBI Taxonomy" id="672"/>
    <lineage>
        <taxon>Bacteria</taxon>
        <taxon>Pseudomonadati</taxon>
        <taxon>Pseudomonadota</taxon>
        <taxon>Gammaproteobacteria</taxon>
        <taxon>Vibrionales</taxon>
        <taxon>Vibrionaceae</taxon>
        <taxon>Vibrio</taxon>
    </lineage>
</organism>
<proteinExistence type="predicted"/>
<dbReference type="Proteomes" id="UP000863257">
    <property type="component" value="Unassembled WGS sequence"/>
</dbReference>
<sequence>MRKMSNQNQSPTSNHELRTLMRNCEQTEGMTVLEHGVSVASYYLDLIKHLTNGDELKKEWRLPEWCHDPLLLESLLPLEEVVTYQIYHDCGKPLCIEFDDEGRRHFPNHADVSYELWKSIHGDSDIAWLIKHDMEIHLARAKDAERIADTKYWATQLLTGLAEVHANASMFGGSESTSFKIKLKNLKKIGKRILNIRQSK</sequence>
<accession>A0A8H9K520</accession>
<protein>
    <submittedName>
        <fullName evidence="1">HD domain-containing protein</fullName>
    </submittedName>
</protein>
<reference evidence="1" key="1">
    <citation type="journal article" date="2018" name="Genome Biol.">
        <title>SKESA: strategic k-mer extension for scrupulous assemblies.</title>
        <authorList>
            <person name="Souvorov A."/>
            <person name="Agarwala R."/>
            <person name="Lipman D.J."/>
        </authorList>
    </citation>
    <scope>NUCLEOTIDE SEQUENCE</scope>
    <source>
        <strain evidence="1">BCW_3452</strain>
    </source>
</reference>
<evidence type="ECO:0000313" key="1">
    <source>
        <dbReference type="EMBL" id="HAS8538234.1"/>
    </source>
</evidence>